<dbReference type="Gene3D" id="2.40.30.60">
    <property type="entry name" value="RimM"/>
    <property type="match status" value="1"/>
</dbReference>
<keyword evidence="3 5" id="KW-0698">rRNA processing</keyword>
<dbReference type="GO" id="GO:0005737">
    <property type="term" value="C:cytoplasm"/>
    <property type="evidence" value="ECO:0007669"/>
    <property type="project" value="UniProtKB-SubCell"/>
</dbReference>
<comment type="subcellular location">
    <subcellularLocation>
        <location evidence="5">Cytoplasm</location>
    </subcellularLocation>
</comment>
<organism evidence="8 9">
    <name type="scientific">Candidatus Photodesmus blepharonis</name>
    <dbReference type="NCBI Taxonomy" id="1179155"/>
    <lineage>
        <taxon>Bacteria</taxon>
        <taxon>Pseudomonadati</taxon>
        <taxon>Pseudomonadota</taxon>
        <taxon>Gammaproteobacteria</taxon>
        <taxon>Vibrionales</taxon>
        <taxon>Vibrionaceae</taxon>
        <taxon>Candidatus Photodesmus</taxon>
    </lineage>
</organism>
<dbReference type="GO" id="GO:0006364">
    <property type="term" value="P:rRNA processing"/>
    <property type="evidence" value="ECO:0007669"/>
    <property type="project" value="UniProtKB-UniRule"/>
</dbReference>
<dbReference type="STRING" id="1179155.CF67_14027"/>
<evidence type="ECO:0000256" key="5">
    <source>
        <dbReference type="HAMAP-Rule" id="MF_00014"/>
    </source>
</evidence>
<gene>
    <name evidence="5 8" type="primary">rimM</name>
    <name evidence="8" type="ORF">CF67_14027</name>
</gene>
<dbReference type="SUPFAM" id="SSF50346">
    <property type="entry name" value="PRC-barrel domain"/>
    <property type="match status" value="1"/>
</dbReference>
<evidence type="ECO:0000256" key="1">
    <source>
        <dbReference type="ARBA" id="ARBA00022490"/>
    </source>
</evidence>
<dbReference type="InterPro" id="IPR009000">
    <property type="entry name" value="Transl_B-barrel_sf"/>
</dbReference>
<dbReference type="Proteomes" id="UP000053784">
    <property type="component" value="Unassembled WGS sequence"/>
</dbReference>
<evidence type="ECO:0000256" key="3">
    <source>
        <dbReference type="ARBA" id="ARBA00022552"/>
    </source>
</evidence>
<dbReference type="GO" id="GO:0043022">
    <property type="term" value="F:ribosome binding"/>
    <property type="evidence" value="ECO:0007669"/>
    <property type="project" value="InterPro"/>
</dbReference>
<reference evidence="8 9" key="1">
    <citation type="submission" date="2014-03" db="EMBL/GenBank/DDBJ databases">
        <title>Selection and divergence in the genomes of co-occurring obligate luminous symbionts with specific hosts.</title>
        <authorList>
            <person name="Hendry T.A."/>
            <person name="de Wet J.R."/>
            <person name="Dunlap P.V."/>
        </authorList>
    </citation>
    <scope>NUCLEOTIDE SEQUENCE [LARGE SCALE GENOMIC DNA]</scope>
    <source>
        <strain evidence="8 9">Ppalp.1</strain>
    </source>
</reference>
<comment type="function">
    <text evidence="5">An accessory protein needed during the final step in the assembly of 30S ribosomal subunit, possibly for assembly of the head region. Essential for efficient processing of 16S rRNA. May be needed both before and after RbfA during the maturation of 16S rRNA. It has affinity for free ribosomal 30S subunits but not for 70S ribosomes.</text>
</comment>
<protein>
    <recommendedName>
        <fullName evidence="5">Ribosome maturation factor RimM</fullName>
    </recommendedName>
</protein>
<comment type="caution">
    <text evidence="8">The sequence shown here is derived from an EMBL/GenBank/DDBJ whole genome shotgun (WGS) entry which is preliminary data.</text>
</comment>
<dbReference type="InterPro" id="IPR011033">
    <property type="entry name" value="PRC_barrel-like_sf"/>
</dbReference>
<dbReference type="Pfam" id="PF05239">
    <property type="entry name" value="PRC"/>
    <property type="match status" value="1"/>
</dbReference>
<dbReference type="OrthoDB" id="9783509at2"/>
<dbReference type="Pfam" id="PF01782">
    <property type="entry name" value="RimM"/>
    <property type="match status" value="1"/>
</dbReference>
<comment type="domain">
    <text evidence="5">The PRC barrel domain binds ribosomal protein uS19.</text>
</comment>
<keyword evidence="1 5" id="KW-0963">Cytoplasm</keyword>
<evidence type="ECO:0000313" key="8">
    <source>
        <dbReference type="EMBL" id="KEY91584.1"/>
    </source>
</evidence>
<dbReference type="GO" id="GO:0005840">
    <property type="term" value="C:ribosome"/>
    <property type="evidence" value="ECO:0007669"/>
    <property type="project" value="InterPro"/>
</dbReference>
<dbReference type="GO" id="GO:0042274">
    <property type="term" value="P:ribosomal small subunit biogenesis"/>
    <property type="evidence" value="ECO:0007669"/>
    <property type="project" value="UniProtKB-UniRule"/>
</dbReference>
<feature type="domain" description="PRC-barrel" evidence="7">
    <location>
        <begin position="101"/>
        <end position="172"/>
    </location>
</feature>
<dbReference type="Gene3D" id="2.30.30.240">
    <property type="entry name" value="PRC-barrel domain"/>
    <property type="match status" value="1"/>
</dbReference>
<evidence type="ECO:0000259" key="7">
    <source>
        <dbReference type="Pfam" id="PF05239"/>
    </source>
</evidence>
<dbReference type="InterPro" id="IPR027275">
    <property type="entry name" value="PRC-brl_dom"/>
</dbReference>
<evidence type="ECO:0000313" key="9">
    <source>
        <dbReference type="Proteomes" id="UP000053784"/>
    </source>
</evidence>
<name>A0A084CP55_9GAMM</name>
<dbReference type="SUPFAM" id="SSF50447">
    <property type="entry name" value="Translation proteins"/>
    <property type="match status" value="1"/>
</dbReference>
<dbReference type="PANTHER" id="PTHR33692:SF1">
    <property type="entry name" value="RIBOSOME MATURATION FACTOR RIMM"/>
    <property type="match status" value="1"/>
</dbReference>
<sequence length="178" mass="20923">MSRGKNNKQDKKIIVGKFGSVCGIGWIRVHSYTENARDIFNYKPWFVRHKECWHQFKVAIWKQNNRSMLTKLESLNLQKDRNWLTNCEIFVDSRSFPQLLEDEFYWHELLGMQVSTVYGRKLGIVTSILETGSNDVLVVSLRNASKEKEWLIPFLEGSVIKKIVRGAQKIEVEWDPDF</sequence>
<dbReference type="eggNOG" id="COG0806">
    <property type="taxonomic scope" value="Bacteria"/>
</dbReference>
<evidence type="ECO:0000256" key="4">
    <source>
        <dbReference type="ARBA" id="ARBA00023186"/>
    </source>
</evidence>
<comment type="similarity">
    <text evidence="5">Belongs to the RimM family.</text>
</comment>
<proteinExistence type="inferred from homology"/>
<evidence type="ECO:0000256" key="2">
    <source>
        <dbReference type="ARBA" id="ARBA00022517"/>
    </source>
</evidence>
<dbReference type="EMBL" id="JGVK01000006">
    <property type="protein sequence ID" value="KEY91584.1"/>
    <property type="molecule type" value="Genomic_DNA"/>
</dbReference>
<accession>A0A084CP55</accession>
<comment type="subunit">
    <text evidence="5">Binds ribosomal protein uS19.</text>
</comment>
<dbReference type="InterPro" id="IPR011961">
    <property type="entry name" value="RimM"/>
</dbReference>
<dbReference type="InterPro" id="IPR036976">
    <property type="entry name" value="RimM_N_sf"/>
</dbReference>
<dbReference type="NCBIfam" id="TIGR02273">
    <property type="entry name" value="16S_RimM"/>
    <property type="match status" value="1"/>
</dbReference>
<dbReference type="PANTHER" id="PTHR33692">
    <property type="entry name" value="RIBOSOME MATURATION FACTOR RIMM"/>
    <property type="match status" value="1"/>
</dbReference>
<keyword evidence="9" id="KW-1185">Reference proteome</keyword>
<keyword evidence="4 5" id="KW-0143">Chaperone</keyword>
<feature type="domain" description="RimM N-terminal" evidence="6">
    <location>
        <begin position="15"/>
        <end position="93"/>
    </location>
</feature>
<keyword evidence="2 5" id="KW-0690">Ribosome biogenesis</keyword>
<dbReference type="InterPro" id="IPR002676">
    <property type="entry name" value="RimM_N"/>
</dbReference>
<dbReference type="RefSeq" id="WP_034413185.1">
    <property type="nucleotide sequence ID" value="NZ_JGVK01000006.1"/>
</dbReference>
<dbReference type="HAMAP" id="MF_00014">
    <property type="entry name" value="Ribosome_mat_RimM"/>
    <property type="match status" value="1"/>
</dbReference>
<evidence type="ECO:0000259" key="6">
    <source>
        <dbReference type="Pfam" id="PF01782"/>
    </source>
</evidence>
<dbReference type="AlphaFoldDB" id="A0A084CP55"/>